<sequence length="109" mass="12553">MSTESFLSVFILVSIPSLLVFKRFKFCLNEFIFMSLYFIAHFIKHSAFSLRAARDVVDLSFLINWFIHFSLCPFRANCLVRLLLLLTCISCSLSLALVLNAYLLFILSS</sequence>
<evidence type="ECO:0000313" key="2">
    <source>
        <dbReference type="EMBL" id="CAG6742354.1"/>
    </source>
</evidence>
<protein>
    <submittedName>
        <fullName evidence="2">Uncharacterized protein</fullName>
    </submittedName>
</protein>
<dbReference type="EMBL" id="HBUF01118042">
    <property type="protein sequence ID" value="CAG6641565.1"/>
    <property type="molecule type" value="Transcribed_RNA"/>
</dbReference>
<name>A0A8D8Z7D7_9HEMI</name>
<evidence type="ECO:0000256" key="1">
    <source>
        <dbReference type="SAM" id="Phobius"/>
    </source>
</evidence>
<dbReference type="EMBL" id="HBUF01279504">
    <property type="protein sequence ID" value="CAG6686998.1"/>
    <property type="molecule type" value="Transcribed_RNA"/>
</dbReference>
<feature type="transmembrane region" description="Helical" evidence="1">
    <location>
        <begin position="6"/>
        <end position="24"/>
    </location>
</feature>
<proteinExistence type="predicted"/>
<keyword evidence="1" id="KW-0472">Membrane</keyword>
<dbReference type="EMBL" id="HBUF01434774">
    <property type="protein sequence ID" value="CAG6742354.1"/>
    <property type="molecule type" value="Transcribed_RNA"/>
</dbReference>
<feature type="transmembrane region" description="Helical" evidence="1">
    <location>
        <begin position="83"/>
        <end position="107"/>
    </location>
</feature>
<accession>A0A8D8Z7D7</accession>
<keyword evidence="1" id="KW-0812">Transmembrane</keyword>
<organism evidence="2">
    <name type="scientific">Cacopsylla melanoneura</name>
    <dbReference type="NCBI Taxonomy" id="428564"/>
    <lineage>
        <taxon>Eukaryota</taxon>
        <taxon>Metazoa</taxon>
        <taxon>Ecdysozoa</taxon>
        <taxon>Arthropoda</taxon>
        <taxon>Hexapoda</taxon>
        <taxon>Insecta</taxon>
        <taxon>Pterygota</taxon>
        <taxon>Neoptera</taxon>
        <taxon>Paraneoptera</taxon>
        <taxon>Hemiptera</taxon>
        <taxon>Sternorrhyncha</taxon>
        <taxon>Psylloidea</taxon>
        <taxon>Psyllidae</taxon>
        <taxon>Psyllinae</taxon>
        <taxon>Cacopsylla</taxon>
    </lineage>
</organism>
<feature type="transmembrane region" description="Helical" evidence="1">
    <location>
        <begin position="31"/>
        <end position="50"/>
    </location>
</feature>
<keyword evidence="1" id="KW-1133">Transmembrane helix</keyword>
<reference evidence="2" key="1">
    <citation type="submission" date="2021-05" db="EMBL/GenBank/DDBJ databases">
        <authorList>
            <person name="Alioto T."/>
            <person name="Alioto T."/>
            <person name="Gomez Garrido J."/>
        </authorList>
    </citation>
    <scope>NUCLEOTIDE SEQUENCE</scope>
</reference>
<dbReference type="AlphaFoldDB" id="A0A8D8Z7D7"/>